<evidence type="ECO:0000313" key="9">
    <source>
        <dbReference type="Proteomes" id="UP000827986"/>
    </source>
</evidence>
<dbReference type="InterPro" id="IPR013083">
    <property type="entry name" value="Znf_RING/FYVE/PHD"/>
</dbReference>
<dbReference type="AlphaFoldDB" id="A0A9D3X9Z2"/>
<evidence type="ECO:0000313" key="8">
    <source>
        <dbReference type="EMBL" id="KAH1175706.1"/>
    </source>
</evidence>
<feature type="domain" description="RING-type" evidence="7">
    <location>
        <begin position="84"/>
        <end position="134"/>
    </location>
</feature>
<dbReference type="SMART" id="SM00184">
    <property type="entry name" value="RING"/>
    <property type="match status" value="1"/>
</dbReference>
<dbReference type="GO" id="GO:0008270">
    <property type="term" value="F:zinc ion binding"/>
    <property type="evidence" value="ECO:0007669"/>
    <property type="project" value="UniProtKB-KW"/>
</dbReference>
<evidence type="ECO:0000256" key="4">
    <source>
        <dbReference type="PROSITE-ProRule" id="PRU00175"/>
    </source>
</evidence>
<dbReference type="CDD" id="cd16556">
    <property type="entry name" value="RING-HC_RNF183-like"/>
    <property type="match status" value="1"/>
</dbReference>
<evidence type="ECO:0000256" key="1">
    <source>
        <dbReference type="ARBA" id="ARBA00022723"/>
    </source>
</evidence>
<keyword evidence="6" id="KW-0812">Transmembrane</keyword>
<feature type="compositionally biased region" description="Low complexity" evidence="5">
    <location>
        <begin position="52"/>
        <end position="61"/>
    </location>
</feature>
<name>A0A9D3X9Z2_9SAUR</name>
<evidence type="ECO:0000259" key="7">
    <source>
        <dbReference type="PROSITE" id="PS50089"/>
    </source>
</evidence>
<dbReference type="Pfam" id="PF14634">
    <property type="entry name" value="zf-RING_5"/>
    <property type="match status" value="1"/>
</dbReference>
<dbReference type="GO" id="GO:0061630">
    <property type="term" value="F:ubiquitin protein ligase activity"/>
    <property type="evidence" value="ECO:0007669"/>
    <property type="project" value="TreeGrafter"/>
</dbReference>
<dbReference type="Gene3D" id="3.30.40.10">
    <property type="entry name" value="Zinc/RING finger domain, C3HC4 (zinc finger)"/>
    <property type="match status" value="1"/>
</dbReference>
<dbReference type="SUPFAM" id="SSF57850">
    <property type="entry name" value="RING/U-box"/>
    <property type="match status" value="1"/>
</dbReference>
<feature type="region of interest" description="Disordered" evidence="5">
    <location>
        <begin position="52"/>
        <end position="78"/>
    </location>
</feature>
<keyword evidence="6" id="KW-1133">Transmembrane helix</keyword>
<evidence type="ECO:0000256" key="6">
    <source>
        <dbReference type="SAM" id="Phobius"/>
    </source>
</evidence>
<keyword evidence="2 4" id="KW-0863">Zinc-finger</keyword>
<keyword evidence="3" id="KW-0862">Zinc</keyword>
<dbReference type="PROSITE" id="PS50089">
    <property type="entry name" value="ZF_RING_2"/>
    <property type="match status" value="1"/>
</dbReference>
<keyword evidence="9" id="KW-1185">Reference proteome</keyword>
<dbReference type="EMBL" id="JAHDVG010000476">
    <property type="protein sequence ID" value="KAH1175706.1"/>
    <property type="molecule type" value="Genomic_DNA"/>
</dbReference>
<organism evidence="8 9">
    <name type="scientific">Mauremys mutica</name>
    <name type="common">yellowpond turtle</name>
    <dbReference type="NCBI Taxonomy" id="74926"/>
    <lineage>
        <taxon>Eukaryota</taxon>
        <taxon>Metazoa</taxon>
        <taxon>Chordata</taxon>
        <taxon>Craniata</taxon>
        <taxon>Vertebrata</taxon>
        <taxon>Euteleostomi</taxon>
        <taxon>Archelosauria</taxon>
        <taxon>Testudinata</taxon>
        <taxon>Testudines</taxon>
        <taxon>Cryptodira</taxon>
        <taxon>Durocryptodira</taxon>
        <taxon>Testudinoidea</taxon>
        <taxon>Geoemydidae</taxon>
        <taxon>Geoemydinae</taxon>
        <taxon>Mauremys</taxon>
    </lineage>
</organism>
<evidence type="ECO:0000256" key="3">
    <source>
        <dbReference type="ARBA" id="ARBA00022833"/>
    </source>
</evidence>
<dbReference type="InterPro" id="IPR017907">
    <property type="entry name" value="Znf_RING_CS"/>
</dbReference>
<evidence type="ECO:0000256" key="2">
    <source>
        <dbReference type="ARBA" id="ARBA00022771"/>
    </source>
</evidence>
<evidence type="ECO:0000256" key="5">
    <source>
        <dbReference type="SAM" id="MobiDB-lite"/>
    </source>
</evidence>
<feature type="transmembrane region" description="Helical" evidence="6">
    <location>
        <begin position="225"/>
        <end position="243"/>
    </location>
</feature>
<accession>A0A9D3X9Z2</accession>
<dbReference type="InterPro" id="IPR001841">
    <property type="entry name" value="Znf_RING"/>
</dbReference>
<keyword evidence="1" id="KW-0479">Metal-binding</keyword>
<dbReference type="GO" id="GO:0016567">
    <property type="term" value="P:protein ubiquitination"/>
    <property type="evidence" value="ECO:0007669"/>
    <property type="project" value="TreeGrafter"/>
</dbReference>
<sequence>MESSALLLPSQIMGSGTWGSVMSCFPQMRRTEMPDSPTSPVPAAPDEIPIPISPIIVSSPTDSRRLSSPTSSLASPKPTSPIECSICFNTYDNSFKTPKLLRCSHVFCLECVARLTSALPQPRVEDQLPCPLCRQLTEIPLEGPPALQTSQELLSTLPLEYQREKVVWMEGSKLCCRQSSQDPEDPDTCICLDVAMSKPNPPVTPTEGMAGRLSRCAMCDDWKRIVLLSALVIILLCIILWPVQCALKTGNLRCFTRTVTFTRPNPVPFTQTIPPAPGTSPPSR</sequence>
<gene>
    <name evidence="8" type="ORF">KIL84_022231</name>
</gene>
<dbReference type="InterPro" id="IPR051435">
    <property type="entry name" value="RING_finger_E3_ubiq-ligases"/>
</dbReference>
<dbReference type="PROSITE" id="PS00518">
    <property type="entry name" value="ZF_RING_1"/>
    <property type="match status" value="1"/>
</dbReference>
<keyword evidence="6" id="KW-0472">Membrane</keyword>
<proteinExistence type="predicted"/>
<comment type="caution">
    <text evidence="8">The sequence shown here is derived from an EMBL/GenBank/DDBJ whole genome shotgun (WGS) entry which is preliminary data.</text>
</comment>
<protein>
    <recommendedName>
        <fullName evidence="7">RING-type domain-containing protein</fullName>
    </recommendedName>
</protein>
<dbReference type="Proteomes" id="UP000827986">
    <property type="component" value="Unassembled WGS sequence"/>
</dbReference>
<dbReference type="PANTHER" id="PTHR22791">
    <property type="entry name" value="RING-TYPE DOMAIN-CONTAINING PROTEIN"/>
    <property type="match status" value="1"/>
</dbReference>
<reference evidence="8" key="1">
    <citation type="submission" date="2021-09" db="EMBL/GenBank/DDBJ databases">
        <title>The genome of Mauremys mutica provides insights into the evolution of semi-aquatic lifestyle.</title>
        <authorList>
            <person name="Gong S."/>
            <person name="Gao Y."/>
        </authorList>
    </citation>
    <scope>NUCLEOTIDE SEQUENCE</scope>
    <source>
        <strain evidence="8">MM-2020</strain>
        <tissue evidence="8">Muscle</tissue>
    </source>
</reference>
<dbReference type="OrthoDB" id="252722at2759"/>
<dbReference type="PANTHER" id="PTHR22791:SF4">
    <property type="entry name" value="RING FINGER PROTEIN 223"/>
    <property type="match status" value="1"/>
</dbReference>